<feature type="compositionally biased region" description="Polar residues" evidence="1">
    <location>
        <begin position="87"/>
        <end position="98"/>
    </location>
</feature>
<organism evidence="2 3">
    <name type="scientific">Purpureocillium lilacinum</name>
    <name type="common">Paecilomyces lilacinus</name>
    <dbReference type="NCBI Taxonomy" id="33203"/>
    <lineage>
        <taxon>Eukaryota</taxon>
        <taxon>Fungi</taxon>
        <taxon>Dikarya</taxon>
        <taxon>Ascomycota</taxon>
        <taxon>Pezizomycotina</taxon>
        <taxon>Sordariomycetes</taxon>
        <taxon>Hypocreomycetidae</taxon>
        <taxon>Hypocreales</taxon>
        <taxon>Ophiocordycipitaceae</taxon>
        <taxon>Purpureocillium</taxon>
    </lineage>
</organism>
<feature type="region of interest" description="Disordered" evidence="1">
    <location>
        <begin position="483"/>
        <end position="514"/>
    </location>
</feature>
<proteinExistence type="predicted"/>
<reference evidence="2 3" key="1">
    <citation type="journal article" date="2016" name="Front. Microbiol.">
        <title>Genome and transcriptome sequences reveal the specific parasitism of the nematophagous Purpureocillium lilacinum 36-1.</title>
        <authorList>
            <person name="Xie J."/>
            <person name="Li S."/>
            <person name="Mo C."/>
            <person name="Xiao X."/>
            <person name="Peng D."/>
            <person name="Wang G."/>
            <person name="Xiao Y."/>
        </authorList>
    </citation>
    <scope>NUCLEOTIDE SEQUENCE [LARGE SCALE GENOMIC DNA]</scope>
    <source>
        <strain evidence="2 3">36-1</strain>
    </source>
</reference>
<sequence>MEGTHSREAHRQARQGKQASPQPQPQPANGGRRRGALAADQPIFTRAIGPTNQDLVVEGSRSVCFDRGGLGECAVFRRDARLGDVGSHSQAMHNSAGRQNPHAVPPPPQTHWPGWQAWQPHFPRIRGVCGPSSMKESGSDWASPPRALETGAVPMAPMLFDIIIANGHPCHSITPSPELGNPAPFAQPTYICKYAWRAGLMADGPVLAPVRLAPACFISQRVGFISSGPPRWLSTPIRPLPGPIVGAGRESIACLQFPPRTGRLKSTAKSKTGLDQTPRRLHGEGPRFLAWLLCLDEKRQRGRGAARQVAASTVANCMAPGGRPRWRSRVMRACVLVVVDLCNTRRRKSRPRQKPGDLAVAPRTPSPAAAWGSSRANVIGVPRHTTGAMAPHGRLGRGLTQANKGATIDGVPGLPGNAASHHPACSSQCGTASPPTGLPTGVGATFVFPHSPHHLRLLAAAVCCLHAVQLEIAPGRSFAKQVDLTRDSTRDSGPSKELTCPPLSLPGRSSHAAGSNCKCSSTFLATQPAEARAGHAERAPGHIPKVFIVAQAQDRAL</sequence>
<dbReference type="Proteomes" id="UP000245956">
    <property type="component" value="Unassembled WGS sequence"/>
</dbReference>
<dbReference type="AlphaFoldDB" id="A0A2U3EQN6"/>
<name>A0A2U3EQN6_PURLI</name>
<protein>
    <submittedName>
        <fullName evidence="2">Uncharacterized protein</fullName>
    </submittedName>
</protein>
<evidence type="ECO:0000313" key="3">
    <source>
        <dbReference type="Proteomes" id="UP000245956"/>
    </source>
</evidence>
<feature type="region of interest" description="Disordered" evidence="1">
    <location>
        <begin position="1"/>
        <end position="40"/>
    </location>
</feature>
<comment type="caution">
    <text evidence="2">The sequence shown here is derived from an EMBL/GenBank/DDBJ whole genome shotgun (WGS) entry which is preliminary data.</text>
</comment>
<dbReference type="EMBL" id="LCWV01000001">
    <property type="protein sequence ID" value="PWI76805.1"/>
    <property type="molecule type" value="Genomic_DNA"/>
</dbReference>
<feature type="compositionally biased region" description="Basic and acidic residues" evidence="1">
    <location>
        <begin position="483"/>
        <end position="494"/>
    </location>
</feature>
<accession>A0A2U3EQN6</accession>
<feature type="region of interest" description="Disordered" evidence="1">
    <location>
        <begin position="347"/>
        <end position="432"/>
    </location>
</feature>
<evidence type="ECO:0000313" key="2">
    <source>
        <dbReference type="EMBL" id="PWI76805.1"/>
    </source>
</evidence>
<evidence type="ECO:0000256" key="1">
    <source>
        <dbReference type="SAM" id="MobiDB-lite"/>
    </source>
</evidence>
<feature type="region of interest" description="Disordered" evidence="1">
    <location>
        <begin position="87"/>
        <end position="108"/>
    </location>
</feature>
<gene>
    <name evidence="2" type="ORF">PCL_03999</name>
</gene>
<feature type="compositionally biased region" description="Basic and acidic residues" evidence="1">
    <location>
        <begin position="1"/>
        <end position="11"/>
    </location>
</feature>